<feature type="compositionally biased region" description="Acidic residues" evidence="1">
    <location>
        <begin position="139"/>
        <end position="149"/>
    </location>
</feature>
<dbReference type="RefSeq" id="WP_035071386.1">
    <property type="nucleotide sequence ID" value="NZ_JMIH01000014.1"/>
</dbReference>
<evidence type="ECO:0000256" key="1">
    <source>
        <dbReference type="SAM" id="MobiDB-lite"/>
    </source>
</evidence>
<name>A0A074L1B6_9BACT</name>
<feature type="compositionally biased region" description="Acidic residues" evidence="1">
    <location>
        <begin position="158"/>
        <end position="171"/>
    </location>
</feature>
<dbReference type="Proteomes" id="UP000027821">
    <property type="component" value="Unassembled WGS sequence"/>
</dbReference>
<sequence length="189" mass="22075">MKFFRAYDIEVIKLKEGKHEFSFDIDDAFLTNFEDNHIVNKGNLKVDLHLSKEANLINALFDIKGKVELTCDRSLELYDQELSTEQKILYKYGPEEVEIDEDIIMITRDTPSINVAQLIYEFIILAVPAKKIHPDYRDEMDEDDFDAEGEVVYRSGDQEEEESSDEPDTDTEDKTDPRWEALKNLKKKD</sequence>
<protein>
    <submittedName>
        <fullName evidence="2">DNA-binding protein</fullName>
    </submittedName>
</protein>
<keyword evidence="2" id="KW-0238">DNA-binding</keyword>
<dbReference type="AlphaFoldDB" id="A0A074L1B6"/>
<dbReference type="GO" id="GO:0003677">
    <property type="term" value="F:DNA binding"/>
    <property type="evidence" value="ECO:0007669"/>
    <property type="project" value="UniProtKB-KW"/>
</dbReference>
<dbReference type="STRING" id="1048983.EL17_04640"/>
<evidence type="ECO:0000313" key="3">
    <source>
        <dbReference type="Proteomes" id="UP000027821"/>
    </source>
</evidence>
<dbReference type="InterPro" id="IPR003772">
    <property type="entry name" value="YceD"/>
</dbReference>
<evidence type="ECO:0000313" key="2">
    <source>
        <dbReference type="EMBL" id="KEO74969.1"/>
    </source>
</evidence>
<dbReference type="OrthoDB" id="1524821at2"/>
<comment type="caution">
    <text evidence="2">The sequence shown here is derived from an EMBL/GenBank/DDBJ whole genome shotgun (WGS) entry which is preliminary data.</text>
</comment>
<feature type="compositionally biased region" description="Basic and acidic residues" evidence="1">
    <location>
        <begin position="172"/>
        <end position="183"/>
    </location>
</feature>
<reference evidence="2 3" key="1">
    <citation type="submission" date="2014-04" db="EMBL/GenBank/DDBJ databases">
        <title>Characterization and application of a salt tolerant electro-active bacterium.</title>
        <authorList>
            <person name="Yang L."/>
            <person name="Wei S."/>
            <person name="Tay Q.X.M."/>
        </authorList>
    </citation>
    <scope>NUCLEOTIDE SEQUENCE [LARGE SCALE GENOMIC DNA]</scope>
    <source>
        <strain evidence="2 3">LY1</strain>
    </source>
</reference>
<keyword evidence="3" id="KW-1185">Reference proteome</keyword>
<dbReference type="eggNOG" id="COG1399">
    <property type="taxonomic scope" value="Bacteria"/>
</dbReference>
<proteinExistence type="predicted"/>
<accession>A0A074L1B6</accession>
<dbReference type="EMBL" id="JMIH01000014">
    <property type="protein sequence ID" value="KEO74969.1"/>
    <property type="molecule type" value="Genomic_DNA"/>
</dbReference>
<dbReference type="Pfam" id="PF02620">
    <property type="entry name" value="YceD"/>
    <property type="match status" value="1"/>
</dbReference>
<organism evidence="2 3">
    <name type="scientific">Anditalea andensis</name>
    <dbReference type="NCBI Taxonomy" id="1048983"/>
    <lineage>
        <taxon>Bacteria</taxon>
        <taxon>Pseudomonadati</taxon>
        <taxon>Bacteroidota</taxon>
        <taxon>Cytophagia</taxon>
        <taxon>Cytophagales</taxon>
        <taxon>Cytophagaceae</taxon>
        <taxon>Anditalea</taxon>
    </lineage>
</organism>
<feature type="region of interest" description="Disordered" evidence="1">
    <location>
        <begin position="139"/>
        <end position="189"/>
    </location>
</feature>
<gene>
    <name evidence="2" type="ORF">EL17_04640</name>
</gene>